<accession>A0ABS4R473</accession>
<name>A0ABS4R473_9HYPH</name>
<evidence type="ECO:0000313" key="2">
    <source>
        <dbReference type="Proteomes" id="UP000730739"/>
    </source>
</evidence>
<proteinExistence type="predicted"/>
<dbReference type="SUPFAM" id="SSF53448">
    <property type="entry name" value="Nucleotide-diphospho-sugar transferases"/>
    <property type="match status" value="1"/>
</dbReference>
<protein>
    <recommendedName>
        <fullName evidence="3">Capsular polysaccharide synthesis protein</fullName>
    </recommendedName>
</protein>
<dbReference type="PANTHER" id="PTHR32385:SF22">
    <property type="entry name" value="MANNOSYL PHOSPHORYLINOSITOL CERAMIDE SYNTHASE SUR1"/>
    <property type="match status" value="1"/>
</dbReference>
<dbReference type="InterPro" id="IPR051706">
    <property type="entry name" value="Glycosyltransferase_domain"/>
</dbReference>
<dbReference type="Proteomes" id="UP000730739">
    <property type="component" value="Unassembled WGS sequence"/>
</dbReference>
<dbReference type="PANTHER" id="PTHR32385">
    <property type="entry name" value="MANNOSYL PHOSPHORYLINOSITOL CERAMIDE SYNTHASE"/>
    <property type="match status" value="1"/>
</dbReference>
<dbReference type="RefSeq" id="WP_234939483.1">
    <property type="nucleotide sequence ID" value="NZ_JAGILA010000004.1"/>
</dbReference>
<evidence type="ECO:0008006" key="3">
    <source>
        <dbReference type="Google" id="ProtNLM"/>
    </source>
</evidence>
<evidence type="ECO:0000313" key="1">
    <source>
        <dbReference type="EMBL" id="MBP2237135.1"/>
    </source>
</evidence>
<keyword evidence="2" id="KW-1185">Reference proteome</keyword>
<organism evidence="1 2">
    <name type="scientific">Sinorhizobium kostiense</name>
    <dbReference type="NCBI Taxonomy" id="76747"/>
    <lineage>
        <taxon>Bacteria</taxon>
        <taxon>Pseudomonadati</taxon>
        <taxon>Pseudomonadota</taxon>
        <taxon>Alphaproteobacteria</taxon>
        <taxon>Hyphomicrobiales</taxon>
        <taxon>Rhizobiaceae</taxon>
        <taxon>Sinorhizobium/Ensifer group</taxon>
        <taxon>Sinorhizobium</taxon>
    </lineage>
</organism>
<comment type="caution">
    <text evidence="1">The sequence shown here is derived from an EMBL/GenBank/DDBJ whole genome shotgun (WGS) entry which is preliminary data.</text>
</comment>
<dbReference type="EMBL" id="JAGILA010000004">
    <property type="protein sequence ID" value="MBP2237135.1"/>
    <property type="molecule type" value="Genomic_DNA"/>
</dbReference>
<dbReference type="InterPro" id="IPR029044">
    <property type="entry name" value="Nucleotide-diphossugar_trans"/>
</dbReference>
<gene>
    <name evidence="1" type="ORF">J2Z31_003649</name>
</gene>
<dbReference type="Pfam" id="PF05704">
    <property type="entry name" value="Caps_synth"/>
    <property type="match status" value="1"/>
</dbReference>
<reference evidence="1 2" key="1">
    <citation type="submission" date="2021-03" db="EMBL/GenBank/DDBJ databases">
        <title>Genomic Encyclopedia of Type Strains, Phase IV (KMG-IV): sequencing the most valuable type-strain genomes for metagenomic binning, comparative biology and taxonomic classification.</title>
        <authorList>
            <person name="Goeker M."/>
        </authorList>
    </citation>
    <scope>NUCLEOTIDE SEQUENCE [LARGE SCALE GENOMIC DNA]</scope>
    <source>
        <strain evidence="1 2">DSM 13372</strain>
    </source>
</reference>
<dbReference type="InterPro" id="IPR008441">
    <property type="entry name" value="AfumC-like_glycosyl_Trfase"/>
</dbReference>
<dbReference type="Gene3D" id="3.90.550.20">
    <property type="match status" value="1"/>
</dbReference>
<sequence length="318" mass="36211">MVNLLMYKRRDPPGGAIAGEMAREDYMRLFKVFLLYKKLRHSFRRLVLGKKTLHFQNYSYGVEALPKKLEKVIWIYWDKPIEDAPPFVKFAIASWSSKNPEWQVNVLSDDTLSNFIDIDEPGGARKIQSKSDVIRLALLEQYGGVWVDATCCCVKPLDQWLLPLMQSGFFAFPEAYPGKIIVHSWFLASARGNYLVGKWSALARHYYMNSGKLGDYFWVMHLFEYIVRSDKQAAAIWNFTPKLSGKGPALLKRIISQPDYAVTLPETVDESAIPVLKISSSNKFNDQDSLGALESREDIPLRRLASIKAEAKSTDTVS</sequence>